<gene>
    <name evidence="2" type="ORF">Tci_030423</name>
</gene>
<dbReference type="Gene3D" id="3.30.420.10">
    <property type="entry name" value="Ribonuclease H-like superfamily/Ribonuclease H"/>
    <property type="match status" value="1"/>
</dbReference>
<evidence type="ECO:0000313" key="2">
    <source>
        <dbReference type="EMBL" id="GEU58445.1"/>
    </source>
</evidence>
<name>A0A6L2LDZ8_TANCI</name>
<evidence type="ECO:0008006" key="3">
    <source>
        <dbReference type="Google" id="ProtNLM"/>
    </source>
</evidence>
<feature type="region of interest" description="Disordered" evidence="1">
    <location>
        <begin position="810"/>
        <end position="874"/>
    </location>
</feature>
<dbReference type="GO" id="GO:0003676">
    <property type="term" value="F:nucleic acid binding"/>
    <property type="evidence" value="ECO:0007669"/>
    <property type="project" value="InterPro"/>
</dbReference>
<dbReference type="InterPro" id="IPR036397">
    <property type="entry name" value="RNaseH_sf"/>
</dbReference>
<dbReference type="AlphaFoldDB" id="A0A6L2LDZ8"/>
<dbReference type="EMBL" id="BKCJ010004004">
    <property type="protein sequence ID" value="GEU58445.1"/>
    <property type="molecule type" value="Genomic_DNA"/>
</dbReference>
<sequence length="874" mass="97997">MVFFKIAKVAMSGERGKENGIYILQSIDHGPFELGTTKDTLGTTPKGSVFLIPERPRKYDDLNDNEKKRFDVDVRATNIVLQGLPKDNDFRQSGNGGAQIRARNVNAGQGKPIKCFNYNGLRHIAWNCTQPKRQQNSDYFKDKMLLMQAQENGAVLDEEELLFLTREQTNNFDADVDDHTVKDLALNDDNIFQAYECDAFDSDVDDKPTAQSIFMANLSSAGLTNQQADPSNASILSEVHDIENAIDLCDDNQDEHEIHNEVQQKNIIKSTRDHMGNSNVTPYKQYLSVNDVFVVPSCASSISNDAYVLHDNDAYVPHDPLVTKLNIYKEQVSIYEQCARITQMGITCKTTSLQNEIKNLKTQLKGKMPCVTSNDATPKVPACAKYAIDVQPIPPRQRNNRFVHHGYLNRLKDTLDTLREVVEEARSKRPSDNILDYACVYTKRSQELLENMSASCPKADNKQDTIIATKHVTRKKYVTFAEPLETSSNNLPKIVKQQIVQKTNILILHSTGVRNATKARRSQPKSNTMHDKTLPANSVPKKKVKYHPKKNKSKLSKKNRVYLSTSIRRTVFNTNSNSLCKICNECISSVNHDQCVDNFLKSSNTPPVRTMWRVKQKTHIFVRDLDGVNLIEGIRGSNLYIISVEYVMSINDLARKDLVRGLPRLKFEKNHMCSACQLRKSMKATHQPKMINTIMEVLHTLHMDLCGPLRVQSINGKKYILVIVDDYSSPGPTPNLLTPGSISLGLVPNPARAIPYVPPTKKELEILFQLMFDEYFEPSSVDQQVPPATAVRIPVNPLFLSVSISVDQDAPSEGLSPSSLDHQSSSIQHGVAADHSLEVNPFAPTDNEPFVNIFAPNPTSEVSSSRETSIANSN</sequence>
<reference evidence="2" key="1">
    <citation type="journal article" date="2019" name="Sci. Rep.">
        <title>Draft genome of Tanacetum cinerariifolium, the natural source of mosquito coil.</title>
        <authorList>
            <person name="Yamashiro T."/>
            <person name="Shiraishi A."/>
            <person name="Satake H."/>
            <person name="Nakayama K."/>
        </authorList>
    </citation>
    <scope>NUCLEOTIDE SEQUENCE</scope>
</reference>
<feature type="compositionally biased region" description="Low complexity" evidence="1">
    <location>
        <begin position="816"/>
        <end position="826"/>
    </location>
</feature>
<dbReference type="PANTHER" id="PTHR42648:SF21">
    <property type="entry name" value="CYSTEINE-RICH RLK (RECEPTOR-LIKE PROTEIN KINASE) 8"/>
    <property type="match status" value="1"/>
</dbReference>
<evidence type="ECO:0000256" key="1">
    <source>
        <dbReference type="SAM" id="MobiDB-lite"/>
    </source>
</evidence>
<accession>A0A6L2LDZ8</accession>
<organism evidence="2">
    <name type="scientific">Tanacetum cinerariifolium</name>
    <name type="common">Dalmatian daisy</name>
    <name type="synonym">Chrysanthemum cinerariifolium</name>
    <dbReference type="NCBI Taxonomy" id="118510"/>
    <lineage>
        <taxon>Eukaryota</taxon>
        <taxon>Viridiplantae</taxon>
        <taxon>Streptophyta</taxon>
        <taxon>Embryophyta</taxon>
        <taxon>Tracheophyta</taxon>
        <taxon>Spermatophyta</taxon>
        <taxon>Magnoliopsida</taxon>
        <taxon>eudicotyledons</taxon>
        <taxon>Gunneridae</taxon>
        <taxon>Pentapetalae</taxon>
        <taxon>asterids</taxon>
        <taxon>campanulids</taxon>
        <taxon>Asterales</taxon>
        <taxon>Asteraceae</taxon>
        <taxon>Asteroideae</taxon>
        <taxon>Anthemideae</taxon>
        <taxon>Anthemidinae</taxon>
        <taxon>Tanacetum</taxon>
    </lineage>
</organism>
<protein>
    <recommendedName>
        <fullName evidence="3">Integrase, catalytic region, zinc finger, CCHC-type, peptidase aspartic, catalytic</fullName>
    </recommendedName>
</protein>
<feature type="region of interest" description="Disordered" evidence="1">
    <location>
        <begin position="514"/>
        <end position="536"/>
    </location>
</feature>
<proteinExistence type="predicted"/>
<dbReference type="PANTHER" id="PTHR42648">
    <property type="entry name" value="TRANSPOSASE, PUTATIVE-RELATED"/>
    <property type="match status" value="1"/>
</dbReference>
<comment type="caution">
    <text evidence="2">The sequence shown here is derived from an EMBL/GenBank/DDBJ whole genome shotgun (WGS) entry which is preliminary data.</text>
</comment>
<feature type="compositionally biased region" description="Polar residues" evidence="1">
    <location>
        <begin position="857"/>
        <end position="874"/>
    </location>
</feature>
<dbReference type="InterPro" id="IPR039537">
    <property type="entry name" value="Retrotran_Ty1/copia-like"/>
</dbReference>